<feature type="chain" id="PRO_5003141168" description="PEP-CTERM protein-sorting domain-containing protein" evidence="1">
    <location>
        <begin position="29"/>
        <end position="236"/>
    </location>
</feature>
<keyword evidence="3" id="KW-1185">Reference proteome</keyword>
<feature type="signal peptide" evidence="1">
    <location>
        <begin position="1"/>
        <end position="28"/>
    </location>
</feature>
<dbReference type="STRING" id="497965.Cyan7822_2975"/>
<evidence type="ECO:0000313" key="2">
    <source>
        <dbReference type="EMBL" id="ADN14932.1"/>
    </source>
</evidence>
<evidence type="ECO:0008006" key="4">
    <source>
        <dbReference type="Google" id="ProtNLM"/>
    </source>
</evidence>
<evidence type="ECO:0000256" key="1">
    <source>
        <dbReference type="SAM" id="SignalP"/>
    </source>
</evidence>
<name>E0U8R8_GLOV7</name>
<dbReference type="HOGENOM" id="CLU_1173864_0_0_3"/>
<keyword evidence="1" id="KW-0732">Signal</keyword>
<protein>
    <recommendedName>
        <fullName evidence="4">PEP-CTERM protein-sorting domain-containing protein</fullName>
    </recommendedName>
</protein>
<accession>E0U8R8</accession>
<sequence length="236" mass="26124">MKNLLKLASISLSATLIGGALTVKPVQAAIVGGGTFTYTATPFQGIYAGGLPPEFNIYYFPDPYNPPEYIYDPLYGNVSFSDYESDFIFPSENKRLVTNLDIYILGNQIFADYEDRFWTPPEGNSGGRGSLYQISTGDPRDPGFYSFDQWFFGEVFDSYLFMASDGYFEFVSGVGDYITGQWSIEKISNTTAAITFNSDAPIFVPEPLTFLGVGTTLAFGSFFKRKSSRSALKKAK</sequence>
<dbReference type="NCBIfam" id="TIGR04155">
    <property type="entry name" value="cyano_PEP"/>
    <property type="match status" value="1"/>
</dbReference>
<reference evidence="3" key="1">
    <citation type="journal article" date="2011" name="MBio">
        <title>Novel metabolic attributes of the genus Cyanothece, comprising a group of unicellular nitrogen-fixing Cyanobacteria.</title>
        <authorList>
            <person name="Bandyopadhyay A."/>
            <person name="Elvitigala T."/>
            <person name="Welsh E."/>
            <person name="Stockel J."/>
            <person name="Liberton M."/>
            <person name="Min H."/>
            <person name="Sherman L.A."/>
            <person name="Pakrasi H.B."/>
        </authorList>
    </citation>
    <scope>NUCLEOTIDE SEQUENCE [LARGE SCALE GENOMIC DNA]</scope>
    <source>
        <strain evidence="3">PCC 7822</strain>
    </source>
</reference>
<dbReference type="InterPro" id="IPR026374">
    <property type="entry name" value="Cyano_PEP"/>
</dbReference>
<evidence type="ECO:0000313" key="3">
    <source>
        <dbReference type="Proteomes" id="UP000008206"/>
    </source>
</evidence>
<dbReference type="KEGG" id="cyj:Cyan7822_2975"/>
<organism evidence="2 3">
    <name type="scientific">Gloeothece verrucosa (strain PCC 7822)</name>
    <name type="common">Cyanothece sp. (strain PCC 7822)</name>
    <dbReference type="NCBI Taxonomy" id="497965"/>
    <lineage>
        <taxon>Bacteria</taxon>
        <taxon>Bacillati</taxon>
        <taxon>Cyanobacteriota</taxon>
        <taxon>Cyanophyceae</taxon>
        <taxon>Oscillatoriophycideae</taxon>
        <taxon>Chroococcales</taxon>
        <taxon>Aphanothecaceae</taxon>
        <taxon>Gloeothece</taxon>
        <taxon>Gloeothece verrucosa</taxon>
    </lineage>
</organism>
<gene>
    <name evidence="2" type="ordered locus">Cyan7822_2975</name>
</gene>
<dbReference type="EMBL" id="CP002198">
    <property type="protein sequence ID" value="ADN14932.1"/>
    <property type="molecule type" value="Genomic_DNA"/>
</dbReference>
<dbReference type="Proteomes" id="UP000008206">
    <property type="component" value="Chromosome"/>
</dbReference>
<proteinExistence type="predicted"/>
<dbReference type="AlphaFoldDB" id="E0U8R8"/>
<dbReference type="RefSeq" id="WP_013323025.1">
    <property type="nucleotide sequence ID" value="NC_014501.1"/>
</dbReference>